<feature type="non-terminal residue" evidence="1">
    <location>
        <position position="1"/>
    </location>
</feature>
<proteinExistence type="predicted"/>
<sequence>KCLSRIEGKILEAWRIGAVGKRASWTDTFRGIIMSYWKDNRSIAPIALDYNITEYDPDIRITWDILEVFIDPNVEEKKYSLETFLISKEDILKVQEPIYFTLLDDDKRRLVAPYILFEVEE</sequence>
<dbReference type="AlphaFoldDB" id="X1IKC5"/>
<comment type="caution">
    <text evidence="1">The sequence shown here is derived from an EMBL/GenBank/DDBJ whole genome shotgun (WGS) entry which is preliminary data.</text>
</comment>
<protein>
    <submittedName>
        <fullName evidence="1">Uncharacterized protein</fullName>
    </submittedName>
</protein>
<name>X1IKC5_9ZZZZ</name>
<evidence type="ECO:0000313" key="1">
    <source>
        <dbReference type="EMBL" id="GAH69720.1"/>
    </source>
</evidence>
<dbReference type="EMBL" id="BARU01028362">
    <property type="protein sequence ID" value="GAH69720.1"/>
    <property type="molecule type" value="Genomic_DNA"/>
</dbReference>
<reference evidence="1" key="1">
    <citation type="journal article" date="2014" name="Front. Microbiol.">
        <title>High frequency of phylogenetically diverse reductive dehalogenase-homologous genes in deep subseafloor sedimentary metagenomes.</title>
        <authorList>
            <person name="Kawai M."/>
            <person name="Futagami T."/>
            <person name="Toyoda A."/>
            <person name="Takaki Y."/>
            <person name="Nishi S."/>
            <person name="Hori S."/>
            <person name="Arai W."/>
            <person name="Tsubouchi T."/>
            <person name="Morono Y."/>
            <person name="Uchiyama I."/>
            <person name="Ito T."/>
            <person name="Fujiyama A."/>
            <person name="Inagaki F."/>
            <person name="Takami H."/>
        </authorList>
    </citation>
    <scope>NUCLEOTIDE SEQUENCE</scope>
    <source>
        <strain evidence="1">Expedition CK06-06</strain>
    </source>
</reference>
<gene>
    <name evidence="1" type="ORF">S03H2_45275</name>
</gene>
<accession>X1IKC5</accession>
<organism evidence="1">
    <name type="scientific">marine sediment metagenome</name>
    <dbReference type="NCBI Taxonomy" id="412755"/>
    <lineage>
        <taxon>unclassified sequences</taxon>
        <taxon>metagenomes</taxon>
        <taxon>ecological metagenomes</taxon>
    </lineage>
</organism>